<feature type="region of interest" description="Disordered" evidence="6">
    <location>
        <begin position="318"/>
        <end position="339"/>
    </location>
</feature>
<keyword evidence="5 7" id="KW-0472">Membrane</keyword>
<evidence type="ECO:0000256" key="4">
    <source>
        <dbReference type="ARBA" id="ARBA00022989"/>
    </source>
</evidence>
<evidence type="ECO:0000256" key="2">
    <source>
        <dbReference type="ARBA" id="ARBA00007362"/>
    </source>
</evidence>
<sequence length="339" mass="35464">MTISPPRRPRSAPRYSKPVLLFLCGAFVVLWSSGFVGAKYGLDHAGTFTLLFWRYLLVVAVLGLLVTLMRQWRPLTRTEWTRHAVIGALAHAGWLAAVLGAIDLGLSAGLAAFITALQPIMTGALSARMTGERVGYREWAGLVLGVGAVALVIGDGIALGGPLAAYALPFLAVAAITIASLVDRAAHVACDAQAAKPATPLLFVTFIHALASLAVLAPLAVGLEGLEAQWGGELVFAIIWLGLVVSLAAYGLMFALLRRLPAARVASLTYLAPPVTMVIAWFVFRESLTPMAALGLVIAAMAVALTLSGRQAVAVGNDDGASPLTEEPDPVVRRNASTA</sequence>
<proteinExistence type="inferred from homology"/>
<gene>
    <name evidence="10" type="ORF">GA0071312_0667</name>
    <name evidence="9" type="ORF">HLUCCO17_15145</name>
</gene>
<evidence type="ECO:0000256" key="5">
    <source>
        <dbReference type="ARBA" id="ARBA00023136"/>
    </source>
</evidence>
<feature type="transmembrane region" description="Helical" evidence="7">
    <location>
        <begin position="108"/>
        <end position="127"/>
    </location>
</feature>
<comment type="similarity">
    <text evidence="2">Belongs to the EamA transporter family.</text>
</comment>
<dbReference type="GO" id="GO:0016020">
    <property type="term" value="C:membrane"/>
    <property type="evidence" value="ECO:0007669"/>
    <property type="project" value="UniProtKB-SubCell"/>
</dbReference>
<feature type="transmembrane region" description="Helical" evidence="7">
    <location>
        <begin position="139"/>
        <end position="157"/>
    </location>
</feature>
<dbReference type="InterPro" id="IPR050638">
    <property type="entry name" value="AA-Vitamin_Transporters"/>
</dbReference>
<feature type="transmembrane region" description="Helical" evidence="7">
    <location>
        <begin position="202"/>
        <end position="222"/>
    </location>
</feature>
<feature type="domain" description="EamA" evidence="8">
    <location>
        <begin position="199"/>
        <end position="307"/>
    </location>
</feature>
<dbReference type="Proteomes" id="UP000050497">
    <property type="component" value="Unassembled WGS sequence"/>
</dbReference>
<reference evidence="9 11" key="1">
    <citation type="submission" date="2015-09" db="EMBL/GenBank/DDBJ databases">
        <title>Identification and resolution of microdiversity through metagenomic sequencing of parallel consortia.</title>
        <authorList>
            <person name="Nelson W.C."/>
            <person name="Romine M.F."/>
            <person name="Lindemann S.R."/>
        </authorList>
    </citation>
    <scope>NUCLEOTIDE SEQUENCE [LARGE SCALE GENOMIC DNA]</scope>
    <source>
        <strain evidence="9">HL-109</strain>
    </source>
</reference>
<dbReference type="Proteomes" id="UP000182800">
    <property type="component" value="Unassembled WGS sequence"/>
</dbReference>
<evidence type="ECO:0000256" key="7">
    <source>
        <dbReference type="SAM" id="Phobius"/>
    </source>
</evidence>
<evidence type="ECO:0000256" key="3">
    <source>
        <dbReference type="ARBA" id="ARBA00022692"/>
    </source>
</evidence>
<dbReference type="AlphaFoldDB" id="A0A0N8KDS2"/>
<dbReference type="InterPro" id="IPR000620">
    <property type="entry name" value="EamA_dom"/>
</dbReference>
<dbReference type="PANTHER" id="PTHR32322:SF2">
    <property type="entry name" value="EAMA DOMAIN-CONTAINING PROTEIN"/>
    <property type="match status" value="1"/>
</dbReference>
<dbReference type="OrthoDB" id="9809509at2"/>
<comment type="subcellular location">
    <subcellularLocation>
        <location evidence="1">Membrane</location>
        <topology evidence="1">Multi-pass membrane protein</topology>
    </subcellularLocation>
</comment>
<protein>
    <submittedName>
        <fullName evidence="10">Permease of the drug/metabolite transporter (DMT) superfamily</fullName>
    </submittedName>
    <submittedName>
        <fullName evidence="9">Permeases of the drug/metabolite transporter (DMT) superfamily</fullName>
    </submittedName>
</protein>
<organism evidence="9 11">
    <name type="scientific">Saliniramus fredricksonii</name>
    <dbReference type="NCBI Taxonomy" id="1653334"/>
    <lineage>
        <taxon>Bacteria</taxon>
        <taxon>Pseudomonadati</taxon>
        <taxon>Pseudomonadota</taxon>
        <taxon>Alphaproteobacteria</taxon>
        <taxon>Hyphomicrobiales</taxon>
        <taxon>Salinarimonadaceae</taxon>
        <taxon>Saliniramus</taxon>
    </lineage>
</organism>
<dbReference type="STRING" id="1653334.GA0071312_0667"/>
<comment type="caution">
    <text evidence="9">The sequence shown here is derived from an EMBL/GenBank/DDBJ whole genome shotgun (WGS) entry which is preliminary data.</text>
</comment>
<dbReference type="EMBL" id="LJSX01000029">
    <property type="protein sequence ID" value="KPQ09330.1"/>
    <property type="molecule type" value="Genomic_DNA"/>
</dbReference>
<evidence type="ECO:0000313" key="10">
    <source>
        <dbReference type="EMBL" id="SCC79081.1"/>
    </source>
</evidence>
<evidence type="ECO:0000313" key="9">
    <source>
        <dbReference type="EMBL" id="KPQ09330.1"/>
    </source>
</evidence>
<accession>A0A0N8KDS2</accession>
<feature type="transmembrane region" description="Helical" evidence="7">
    <location>
        <begin position="80"/>
        <end position="102"/>
    </location>
</feature>
<name>A0A0N8KDS2_9HYPH</name>
<feature type="transmembrane region" description="Helical" evidence="7">
    <location>
        <begin position="290"/>
        <end position="307"/>
    </location>
</feature>
<keyword evidence="12" id="KW-1185">Reference proteome</keyword>
<dbReference type="Pfam" id="PF00892">
    <property type="entry name" value="EamA"/>
    <property type="match status" value="2"/>
</dbReference>
<evidence type="ECO:0000313" key="12">
    <source>
        <dbReference type="Proteomes" id="UP000182800"/>
    </source>
</evidence>
<evidence type="ECO:0000313" key="11">
    <source>
        <dbReference type="Proteomes" id="UP000050497"/>
    </source>
</evidence>
<feature type="domain" description="EamA" evidence="8">
    <location>
        <begin position="20"/>
        <end position="153"/>
    </location>
</feature>
<feature type="transmembrane region" description="Helical" evidence="7">
    <location>
        <begin position="163"/>
        <end position="182"/>
    </location>
</feature>
<evidence type="ECO:0000259" key="8">
    <source>
        <dbReference type="Pfam" id="PF00892"/>
    </source>
</evidence>
<dbReference type="EMBL" id="FMBM01000001">
    <property type="protein sequence ID" value="SCC79081.1"/>
    <property type="molecule type" value="Genomic_DNA"/>
</dbReference>
<evidence type="ECO:0000256" key="1">
    <source>
        <dbReference type="ARBA" id="ARBA00004141"/>
    </source>
</evidence>
<feature type="transmembrane region" description="Helical" evidence="7">
    <location>
        <begin position="268"/>
        <end position="284"/>
    </location>
</feature>
<evidence type="ECO:0000256" key="6">
    <source>
        <dbReference type="SAM" id="MobiDB-lite"/>
    </source>
</evidence>
<feature type="transmembrane region" description="Helical" evidence="7">
    <location>
        <begin position="234"/>
        <end position="256"/>
    </location>
</feature>
<keyword evidence="3 7" id="KW-0812">Transmembrane</keyword>
<feature type="transmembrane region" description="Helical" evidence="7">
    <location>
        <begin position="48"/>
        <end position="68"/>
    </location>
</feature>
<dbReference type="RefSeq" id="WP_074443594.1">
    <property type="nucleotide sequence ID" value="NZ_FMBM01000001.1"/>
</dbReference>
<keyword evidence="4 7" id="KW-1133">Transmembrane helix</keyword>
<dbReference type="PANTHER" id="PTHR32322">
    <property type="entry name" value="INNER MEMBRANE TRANSPORTER"/>
    <property type="match status" value="1"/>
</dbReference>
<reference evidence="10 12" key="2">
    <citation type="submission" date="2016-08" db="EMBL/GenBank/DDBJ databases">
        <authorList>
            <person name="Varghese N."/>
            <person name="Submissions Spin"/>
        </authorList>
    </citation>
    <scope>NUCLEOTIDE SEQUENCE [LARGE SCALE GENOMIC DNA]</scope>
    <source>
        <strain evidence="10 12">HL-109</strain>
    </source>
</reference>
<dbReference type="InterPro" id="IPR037185">
    <property type="entry name" value="EmrE-like"/>
</dbReference>
<dbReference type="SUPFAM" id="SSF103481">
    <property type="entry name" value="Multidrug resistance efflux transporter EmrE"/>
    <property type="match status" value="2"/>
</dbReference>